<dbReference type="GO" id="GO:0005886">
    <property type="term" value="C:plasma membrane"/>
    <property type="evidence" value="ECO:0007669"/>
    <property type="project" value="UniProtKB-SubCell"/>
</dbReference>
<dbReference type="SUPFAM" id="SSF56112">
    <property type="entry name" value="Protein kinase-like (PK-like)"/>
    <property type="match status" value="1"/>
</dbReference>
<comment type="subcellular location">
    <subcellularLocation>
        <location evidence="1">Cell membrane</location>
    </subcellularLocation>
</comment>
<feature type="domain" description="Protein kinase" evidence="3">
    <location>
        <begin position="1"/>
        <end position="130"/>
    </location>
</feature>
<dbReference type="EMBL" id="JABFAF010000007">
    <property type="protein sequence ID" value="MBA0861415.1"/>
    <property type="molecule type" value="Genomic_DNA"/>
</dbReference>
<dbReference type="InterPro" id="IPR001245">
    <property type="entry name" value="Ser-Thr/Tyr_kinase_cat_dom"/>
</dbReference>
<evidence type="ECO:0000256" key="1">
    <source>
        <dbReference type="ARBA" id="ARBA00004236"/>
    </source>
</evidence>
<dbReference type="GO" id="GO:0004672">
    <property type="term" value="F:protein kinase activity"/>
    <property type="evidence" value="ECO:0007669"/>
    <property type="project" value="InterPro"/>
</dbReference>
<dbReference type="GO" id="GO:0005524">
    <property type="term" value="F:ATP binding"/>
    <property type="evidence" value="ECO:0007669"/>
    <property type="project" value="InterPro"/>
</dbReference>
<dbReference type="InterPro" id="IPR050823">
    <property type="entry name" value="Plant_Ser_Thr_Prot_Kinase"/>
</dbReference>
<dbReference type="PROSITE" id="PS50011">
    <property type="entry name" value="PROTEIN_KINASE_DOM"/>
    <property type="match status" value="1"/>
</dbReference>
<dbReference type="OrthoDB" id="8891264at2759"/>
<comment type="caution">
    <text evidence="4">The sequence shown here is derived from an EMBL/GenBank/DDBJ whole genome shotgun (WGS) entry which is preliminary data.</text>
</comment>
<evidence type="ECO:0000313" key="4">
    <source>
        <dbReference type="EMBL" id="MBA0861415.1"/>
    </source>
</evidence>
<dbReference type="InterPro" id="IPR000719">
    <property type="entry name" value="Prot_kinase_dom"/>
</dbReference>
<name>A0A7J9LRJ9_GOSSC</name>
<organism evidence="4 5">
    <name type="scientific">Gossypium schwendimanii</name>
    <name type="common">Cotton</name>
    <dbReference type="NCBI Taxonomy" id="34291"/>
    <lineage>
        <taxon>Eukaryota</taxon>
        <taxon>Viridiplantae</taxon>
        <taxon>Streptophyta</taxon>
        <taxon>Embryophyta</taxon>
        <taxon>Tracheophyta</taxon>
        <taxon>Spermatophyta</taxon>
        <taxon>Magnoliopsida</taxon>
        <taxon>eudicotyledons</taxon>
        <taxon>Gunneridae</taxon>
        <taxon>Pentapetalae</taxon>
        <taxon>rosids</taxon>
        <taxon>malvids</taxon>
        <taxon>Malvales</taxon>
        <taxon>Malvaceae</taxon>
        <taxon>Malvoideae</taxon>
        <taxon>Gossypium</taxon>
    </lineage>
</organism>
<dbReference type="PANTHER" id="PTHR45621">
    <property type="entry name" value="OS01G0588500 PROTEIN-RELATED"/>
    <property type="match status" value="1"/>
</dbReference>
<dbReference type="InterPro" id="IPR011009">
    <property type="entry name" value="Kinase-like_dom_sf"/>
</dbReference>
<keyword evidence="2" id="KW-0472">Membrane</keyword>
<accession>A0A7J9LRJ9</accession>
<dbReference type="Pfam" id="PF07714">
    <property type="entry name" value="PK_Tyr_Ser-Thr"/>
    <property type="match status" value="1"/>
</dbReference>
<reference evidence="4 5" key="1">
    <citation type="journal article" date="2019" name="Genome Biol. Evol.">
        <title>Insights into the evolution of the New World diploid cottons (Gossypium, subgenus Houzingenia) based on genome sequencing.</title>
        <authorList>
            <person name="Grover C.E."/>
            <person name="Arick M.A. 2nd"/>
            <person name="Thrash A."/>
            <person name="Conover J.L."/>
            <person name="Sanders W.S."/>
            <person name="Peterson D.G."/>
            <person name="Frelichowski J.E."/>
            <person name="Scheffler J.A."/>
            <person name="Scheffler B.E."/>
            <person name="Wendel J.F."/>
        </authorList>
    </citation>
    <scope>NUCLEOTIDE SEQUENCE [LARGE SCALE GENOMIC DNA]</scope>
    <source>
        <strain evidence="4">1</strain>
        <tissue evidence="4">Leaf</tissue>
    </source>
</reference>
<keyword evidence="5" id="KW-1185">Reference proteome</keyword>
<feature type="non-terminal residue" evidence="4">
    <location>
        <position position="130"/>
    </location>
</feature>
<dbReference type="Gene3D" id="1.10.510.10">
    <property type="entry name" value="Transferase(Phosphotransferase) domain 1"/>
    <property type="match status" value="1"/>
</dbReference>
<dbReference type="Proteomes" id="UP000593576">
    <property type="component" value="Unassembled WGS sequence"/>
</dbReference>
<sequence>SSFEDVYKGTIKPADAKGEPLVVAIKKLHKDSIFSFHIHLGTKEWLAEVQFLGVVEHPNLIKLIGHSAVNGKREIPRLLVYEFMQNKSLDYHLFQSAFPPLPWKTRLQIILGAAQGLAYLHEGLAVQVPF</sequence>
<dbReference type="AlphaFoldDB" id="A0A7J9LRJ9"/>
<keyword evidence="2" id="KW-1003">Cell membrane</keyword>
<evidence type="ECO:0000259" key="3">
    <source>
        <dbReference type="PROSITE" id="PS50011"/>
    </source>
</evidence>
<proteinExistence type="predicted"/>
<evidence type="ECO:0000256" key="2">
    <source>
        <dbReference type="ARBA" id="ARBA00022475"/>
    </source>
</evidence>
<protein>
    <recommendedName>
        <fullName evidence="3">Protein kinase domain-containing protein</fullName>
    </recommendedName>
</protein>
<evidence type="ECO:0000313" key="5">
    <source>
        <dbReference type="Proteomes" id="UP000593576"/>
    </source>
</evidence>
<gene>
    <name evidence="4" type="ORF">Goshw_027612</name>
</gene>